<evidence type="ECO:0000313" key="1">
    <source>
        <dbReference type="EMBL" id="GAH89171.1"/>
    </source>
</evidence>
<reference evidence="1" key="1">
    <citation type="journal article" date="2014" name="Front. Microbiol.">
        <title>High frequency of phylogenetically diverse reductive dehalogenase-homologous genes in deep subseafloor sedimentary metagenomes.</title>
        <authorList>
            <person name="Kawai M."/>
            <person name="Futagami T."/>
            <person name="Toyoda A."/>
            <person name="Takaki Y."/>
            <person name="Nishi S."/>
            <person name="Hori S."/>
            <person name="Arai W."/>
            <person name="Tsubouchi T."/>
            <person name="Morono Y."/>
            <person name="Uchiyama I."/>
            <person name="Ito T."/>
            <person name="Fujiyama A."/>
            <person name="Inagaki F."/>
            <person name="Takami H."/>
        </authorList>
    </citation>
    <scope>NUCLEOTIDE SEQUENCE</scope>
    <source>
        <strain evidence="1">Expedition CK06-06</strain>
    </source>
</reference>
<dbReference type="EMBL" id="BARU01036314">
    <property type="protein sequence ID" value="GAH89171.1"/>
    <property type="molecule type" value="Genomic_DNA"/>
</dbReference>
<dbReference type="AlphaFoldDB" id="X1J398"/>
<organism evidence="1">
    <name type="scientific">marine sediment metagenome</name>
    <dbReference type="NCBI Taxonomy" id="412755"/>
    <lineage>
        <taxon>unclassified sequences</taxon>
        <taxon>metagenomes</taxon>
        <taxon>ecological metagenomes</taxon>
    </lineage>
</organism>
<gene>
    <name evidence="1" type="ORF">S03H2_56724</name>
</gene>
<protein>
    <submittedName>
        <fullName evidence="1">Uncharacterized protein</fullName>
    </submittedName>
</protein>
<sequence length="54" mass="6181">MQYRIKNTLIPIPVSHEQPLLATLDMYDKGESLTDSPLIKSRINLAHKDVYLAE</sequence>
<proteinExistence type="predicted"/>
<feature type="non-terminal residue" evidence="1">
    <location>
        <position position="54"/>
    </location>
</feature>
<comment type="caution">
    <text evidence="1">The sequence shown here is derived from an EMBL/GenBank/DDBJ whole genome shotgun (WGS) entry which is preliminary data.</text>
</comment>
<name>X1J398_9ZZZZ</name>
<accession>X1J398</accession>